<sequence length="93" mass="10694">MNEKLFRNFSGIKTTCARDDLSYIGTVLRNSEWKASPWATRQLSKSKMRMDDESECAVFLSNYCEDKSAISAHSRRFADHKSGNNAKEVKRKL</sequence>
<name>A0A238BY95_9BILA</name>
<dbReference type="AlphaFoldDB" id="A0A238BY95"/>
<evidence type="ECO:0000313" key="1">
    <source>
        <dbReference type="EMBL" id="OZC10189.1"/>
    </source>
</evidence>
<dbReference type="Proteomes" id="UP000242913">
    <property type="component" value="Unassembled WGS sequence"/>
</dbReference>
<proteinExistence type="predicted"/>
<accession>A0A238BY95</accession>
<keyword evidence="2" id="KW-1185">Reference proteome</keyword>
<organism evidence="1 2">
    <name type="scientific">Onchocerca flexuosa</name>
    <dbReference type="NCBI Taxonomy" id="387005"/>
    <lineage>
        <taxon>Eukaryota</taxon>
        <taxon>Metazoa</taxon>
        <taxon>Ecdysozoa</taxon>
        <taxon>Nematoda</taxon>
        <taxon>Chromadorea</taxon>
        <taxon>Rhabditida</taxon>
        <taxon>Spirurina</taxon>
        <taxon>Spiruromorpha</taxon>
        <taxon>Filarioidea</taxon>
        <taxon>Onchocercidae</taxon>
        <taxon>Onchocerca</taxon>
    </lineage>
</organism>
<protein>
    <submittedName>
        <fullName evidence="1">Uncharacterized protein</fullName>
    </submittedName>
</protein>
<gene>
    <name evidence="1" type="ORF">X798_02779</name>
</gene>
<reference evidence="1 2" key="1">
    <citation type="submission" date="2015-12" db="EMBL/GenBank/DDBJ databases">
        <title>Draft genome of the nematode, Onchocerca flexuosa.</title>
        <authorList>
            <person name="Mitreva M."/>
        </authorList>
    </citation>
    <scope>NUCLEOTIDE SEQUENCE [LARGE SCALE GENOMIC DNA]</scope>
    <source>
        <strain evidence="1">Red Deer</strain>
    </source>
</reference>
<dbReference type="EMBL" id="KZ269988">
    <property type="protein sequence ID" value="OZC10189.1"/>
    <property type="molecule type" value="Genomic_DNA"/>
</dbReference>
<evidence type="ECO:0000313" key="2">
    <source>
        <dbReference type="Proteomes" id="UP000242913"/>
    </source>
</evidence>